<evidence type="ECO:0000313" key="3">
    <source>
        <dbReference type="Proteomes" id="UP000619078"/>
    </source>
</evidence>
<feature type="signal peptide" evidence="1">
    <location>
        <begin position="1"/>
        <end position="22"/>
    </location>
</feature>
<evidence type="ECO:0000313" key="2">
    <source>
        <dbReference type="EMBL" id="MBD1391889.1"/>
    </source>
</evidence>
<name>A0A926NGY4_9SPHI</name>
<proteinExistence type="predicted"/>
<protein>
    <recommendedName>
        <fullName evidence="4">GLPGLI family protein</fullName>
    </recommendedName>
</protein>
<dbReference type="RefSeq" id="WP_191160257.1">
    <property type="nucleotide sequence ID" value="NZ_JACWMX010000001.1"/>
</dbReference>
<comment type="caution">
    <text evidence="2">The sequence shown here is derived from an EMBL/GenBank/DDBJ whole genome shotgun (WGS) entry which is preliminary data.</text>
</comment>
<dbReference type="Proteomes" id="UP000619078">
    <property type="component" value="Unassembled WGS sequence"/>
</dbReference>
<dbReference type="AlphaFoldDB" id="A0A926NGY4"/>
<dbReference type="EMBL" id="JACWMX010000001">
    <property type="protein sequence ID" value="MBD1391889.1"/>
    <property type="molecule type" value="Genomic_DNA"/>
</dbReference>
<gene>
    <name evidence="2" type="ORF">IDJ76_02135</name>
</gene>
<evidence type="ECO:0000256" key="1">
    <source>
        <dbReference type="SAM" id="SignalP"/>
    </source>
</evidence>
<feature type="chain" id="PRO_5037207690" description="GLPGLI family protein" evidence="1">
    <location>
        <begin position="23"/>
        <end position="227"/>
    </location>
</feature>
<sequence length="227" mass="26048">MKYLKSVSVCICLLSCMLSAKAQEFMHYTDSRPVLVIDNTDIGGTPYLYNDWQPGYFTLTNGFTSKEPLMLKFNMVKDMLSYKDPKTGVEMEFVQPVQEFTLKVSQGDGAFMRRFKTGYINIEDSTPASFFELISDGKVQLIKRTKKELLETFVIGAPTKERKFIEKFNRYYLVIDGKPIPIKKDKKSILTALNSKQTQLDSYIKVNSLNLKTDADLSKLIDYFNTL</sequence>
<organism evidence="2 3">
    <name type="scientific">Mucilaginibacter glaciei</name>
    <dbReference type="NCBI Taxonomy" id="2772109"/>
    <lineage>
        <taxon>Bacteria</taxon>
        <taxon>Pseudomonadati</taxon>
        <taxon>Bacteroidota</taxon>
        <taxon>Sphingobacteriia</taxon>
        <taxon>Sphingobacteriales</taxon>
        <taxon>Sphingobacteriaceae</taxon>
        <taxon>Mucilaginibacter</taxon>
    </lineage>
</organism>
<reference evidence="2" key="1">
    <citation type="submission" date="2020-09" db="EMBL/GenBank/DDBJ databases">
        <title>Novel species of Mucilaginibacter isolated from a glacier on the Tibetan Plateau.</title>
        <authorList>
            <person name="Liu Q."/>
            <person name="Xin Y.-H."/>
        </authorList>
    </citation>
    <scope>NUCLEOTIDE SEQUENCE</scope>
    <source>
        <strain evidence="2">ZB1P21</strain>
    </source>
</reference>
<keyword evidence="1" id="KW-0732">Signal</keyword>
<keyword evidence="3" id="KW-1185">Reference proteome</keyword>
<evidence type="ECO:0008006" key="4">
    <source>
        <dbReference type="Google" id="ProtNLM"/>
    </source>
</evidence>
<accession>A0A926NGY4</accession>